<sequence>MTEKIAIPKWFKVTAILAFVWNLLGLMAFVSHIMMTPEMISELPSQEQALYNDLPMWATAAFAIAVLAGTLGSLLLVLKKKMAKILLIASVVGVIVQNYHSFFVIDSMAVYGTASVIMPIMVLIIAITLIVLANKAEKHAWLS</sequence>
<keyword evidence="1" id="KW-1133">Transmembrane helix</keyword>
<feature type="transmembrane region" description="Helical" evidence="1">
    <location>
        <begin position="12"/>
        <end position="34"/>
    </location>
</feature>
<protein>
    <recommendedName>
        <fullName evidence="4">Sugar transporter</fullName>
    </recommendedName>
</protein>
<dbReference type="EMBL" id="JAVRIF010000007">
    <property type="protein sequence ID" value="MDT0604501.1"/>
    <property type="molecule type" value="Genomic_DNA"/>
</dbReference>
<keyword evidence="3" id="KW-1185">Reference proteome</keyword>
<evidence type="ECO:0008006" key="4">
    <source>
        <dbReference type="Google" id="ProtNLM"/>
    </source>
</evidence>
<proteinExistence type="predicted"/>
<accession>A0ABU3A6A2</accession>
<dbReference type="RefSeq" id="WP_311582695.1">
    <property type="nucleotide sequence ID" value="NZ_JAVRIF010000007.1"/>
</dbReference>
<evidence type="ECO:0000313" key="3">
    <source>
        <dbReference type="Proteomes" id="UP001266357"/>
    </source>
</evidence>
<comment type="caution">
    <text evidence="2">The sequence shown here is derived from an EMBL/GenBank/DDBJ whole genome shotgun (WGS) entry which is preliminary data.</text>
</comment>
<feature type="transmembrane region" description="Helical" evidence="1">
    <location>
        <begin position="85"/>
        <end position="105"/>
    </location>
</feature>
<dbReference type="Proteomes" id="UP001266357">
    <property type="component" value="Unassembled WGS sequence"/>
</dbReference>
<keyword evidence="1" id="KW-0812">Transmembrane</keyword>
<name>A0ABU3A6A2_9GAMM</name>
<organism evidence="2 3">
    <name type="scientific">Thalassotalea castellviae</name>
    <dbReference type="NCBI Taxonomy" id="3075612"/>
    <lineage>
        <taxon>Bacteria</taxon>
        <taxon>Pseudomonadati</taxon>
        <taxon>Pseudomonadota</taxon>
        <taxon>Gammaproteobacteria</taxon>
        <taxon>Alteromonadales</taxon>
        <taxon>Colwelliaceae</taxon>
        <taxon>Thalassotalea</taxon>
    </lineage>
</organism>
<keyword evidence="1" id="KW-0472">Membrane</keyword>
<feature type="transmembrane region" description="Helical" evidence="1">
    <location>
        <begin position="54"/>
        <end position="78"/>
    </location>
</feature>
<reference evidence="2 3" key="1">
    <citation type="submission" date="2023-09" db="EMBL/GenBank/DDBJ databases">
        <authorList>
            <person name="Rey-Velasco X."/>
        </authorList>
    </citation>
    <scope>NUCLEOTIDE SEQUENCE [LARGE SCALE GENOMIC DNA]</scope>
    <source>
        <strain evidence="2 3">W431</strain>
    </source>
</reference>
<gene>
    <name evidence="2" type="ORF">RM573_12905</name>
</gene>
<evidence type="ECO:0000313" key="2">
    <source>
        <dbReference type="EMBL" id="MDT0604501.1"/>
    </source>
</evidence>
<evidence type="ECO:0000256" key="1">
    <source>
        <dbReference type="SAM" id="Phobius"/>
    </source>
</evidence>
<feature type="transmembrane region" description="Helical" evidence="1">
    <location>
        <begin position="111"/>
        <end position="133"/>
    </location>
</feature>